<evidence type="ECO:0000313" key="2">
    <source>
        <dbReference type="Proteomes" id="UP001178507"/>
    </source>
</evidence>
<dbReference type="EMBL" id="CAUJNA010003438">
    <property type="protein sequence ID" value="CAJ1402068.1"/>
    <property type="molecule type" value="Genomic_DNA"/>
</dbReference>
<accession>A0AA36NH68</accession>
<evidence type="ECO:0000313" key="1">
    <source>
        <dbReference type="EMBL" id="CAJ1402068.1"/>
    </source>
</evidence>
<comment type="caution">
    <text evidence="1">The sequence shown here is derived from an EMBL/GenBank/DDBJ whole genome shotgun (WGS) entry which is preliminary data.</text>
</comment>
<proteinExistence type="predicted"/>
<sequence length="51" mass="5533">MQPQPNGRSDETSRRDSTLAALFLLSALKGAVPWRQKGVVSPRLWAGGVAR</sequence>
<protein>
    <submittedName>
        <fullName evidence="1">Uncharacterized protein</fullName>
    </submittedName>
</protein>
<gene>
    <name evidence="1" type="ORF">EVOR1521_LOCUS25040</name>
</gene>
<dbReference type="Proteomes" id="UP001178507">
    <property type="component" value="Unassembled WGS sequence"/>
</dbReference>
<organism evidence="1 2">
    <name type="scientific">Effrenium voratum</name>
    <dbReference type="NCBI Taxonomy" id="2562239"/>
    <lineage>
        <taxon>Eukaryota</taxon>
        <taxon>Sar</taxon>
        <taxon>Alveolata</taxon>
        <taxon>Dinophyceae</taxon>
        <taxon>Suessiales</taxon>
        <taxon>Symbiodiniaceae</taxon>
        <taxon>Effrenium</taxon>
    </lineage>
</organism>
<reference evidence="1" key="1">
    <citation type="submission" date="2023-08" db="EMBL/GenBank/DDBJ databases">
        <authorList>
            <person name="Chen Y."/>
            <person name="Shah S."/>
            <person name="Dougan E. K."/>
            <person name="Thang M."/>
            <person name="Chan C."/>
        </authorList>
    </citation>
    <scope>NUCLEOTIDE SEQUENCE</scope>
</reference>
<keyword evidence="2" id="KW-1185">Reference proteome</keyword>
<dbReference type="AlphaFoldDB" id="A0AA36NH68"/>
<name>A0AA36NH68_9DINO</name>